<dbReference type="EMBL" id="MU007135">
    <property type="protein sequence ID" value="KAF2417689.1"/>
    <property type="molecule type" value="Genomic_DNA"/>
</dbReference>
<dbReference type="Proteomes" id="UP000800235">
    <property type="component" value="Unassembled WGS sequence"/>
</dbReference>
<proteinExistence type="predicted"/>
<keyword evidence="2" id="KW-1185">Reference proteome</keyword>
<reference evidence="1" key="1">
    <citation type="journal article" date="2020" name="Stud. Mycol.">
        <title>101 Dothideomycetes genomes: a test case for predicting lifestyles and emergence of pathogens.</title>
        <authorList>
            <person name="Haridas S."/>
            <person name="Albert R."/>
            <person name="Binder M."/>
            <person name="Bloem J."/>
            <person name="Labutti K."/>
            <person name="Salamov A."/>
            <person name="Andreopoulos B."/>
            <person name="Baker S."/>
            <person name="Barry K."/>
            <person name="Bills G."/>
            <person name="Bluhm B."/>
            <person name="Cannon C."/>
            <person name="Castanera R."/>
            <person name="Culley D."/>
            <person name="Daum C."/>
            <person name="Ezra D."/>
            <person name="Gonzalez J."/>
            <person name="Henrissat B."/>
            <person name="Kuo A."/>
            <person name="Liang C."/>
            <person name="Lipzen A."/>
            <person name="Lutzoni F."/>
            <person name="Magnuson J."/>
            <person name="Mondo S."/>
            <person name="Nolan M."/>
            <person name="Ohm R."/>
            <person name="Pangilinan J."/>
            <person name="Park H.-J."/>
            <person name="Ramirez L."/>
            <person name="Alfaro M."/>
            <person name="Sun H."/>
            <person name="Tritt A."/>
            <person name="Yoshinaga Y."/>
            <person name="Zwiers L.-H."/>
            <person name="Turgeon B."/>
            <person name="Goodwin S."/>
            <person name="Spatafora J."/>
            <person name="Crous P."/>
            <person name="Grigoriev I."/>
        </authorList>
    </citation>
    <scope>NUCLEOTIDE SEQUENCE</scope>
    <source>
        <strain evidence="1">CBS 130266</strain>
    </source>
</reference>
<name>A0A9P4TSM8_9PEZI</name>
<dbReference type="AlphaFoldDB" id="A0A9P4TSM8"/>
<gene>
    <name evidence="1" type="ORF">EJ08DRAFT_684038</name>
</gene>
<dbReference type="OrthoDB" id="3935103at2759"/>
<evidence type="ECO:0000313" key="1">
    <source>
        <dbReference type="EMBL" id="KAF2417689.1"/>
    </source>
</evidence>
<comment type="caution">
    <text evidence="1">The sequence shown here is derived from an EMBL/GenBank/DDBJ whole genome shotgun (WGS) entry which is preliminary data.</text>
</comment>
<accession>A0A9P4TSM8</accession>
<organism evidence="1 2">
    <name type="scientific">Tothia fuscella</name>
    <dbReference type="NCBI Taxonomy" id="1048955"/>
    <lineage>
        <taxon>Eukaryota</taxon>
        <taxon>Fungi</taxon>
        <taxon>Dikarya</taxon>
        <taxon>Ascomycota</taxon>
        <taxon>Pezizomycotina</taxon>
        <taxon>Dothideomycetes</taxon>
        <taxon>Pleosporomycetidae</taxon>
        <taxon>Venturiales</taxon>
        <taxon>Cylindrosympodiaceae</taxon>
        <taxon>Tothia</taxon>
    </lineage>
</organism>
<protein>
    <submittedName>
        <fullName evidence="1">Uncharacterized protein</fullName>
    </submittedName>
</protein>
<evidence type="ECO:0000313" key="2">
    <source>
        <dbReference type="Proteomes" id="UP000800235"/>
    </source>
</evidence>
<sequence>MAPSLQSLPNELKQLIIANIDPAEHPQLYLREISGIRALTNVRLVSKDLCHNATRSFNALFEHLTVHLQPRSFLWLAQIAAHEELRKEVKKLSVTIRCFSPSAAEAIKPPYSGRLNRRVDNLYTKCLEEQENSHTFGKNVDSLVNALRSFENCHTVSVNDDIGLWRGKSTRIGADVFNEVFRDSEFDHELEFNARVFSTLVEAMSFPDINVDTFLIECGRPRDSGNFFPKLFSPPSVMNGPYQAAFVNVQSLQLQIRFIEASSGNEDLSFGDTELTTFWHMTPRLEELSLSFDTFYDSHEAHWRDYLSHMLFDTAMLALKSLTISYLEIDSTILMGFLLRHGTTFLQLTLNTAVLENLHSWPPFLCALADSLALQRLEITGAHDKIYKVHI</sequence>